<reference evidence="17" key="1">
    <citation type="journal article" date="2020" name="mSystems">
        <title>Genome- and Community-Level Interaction Insights into Carbon Utilization and Element Cycling Functions of Hydrothermarchaeota in Hydrothermal Sediment.</title>
        <authorList>
            <person name="Zhou Z."/>
            <person name="Liu Y."/>
            <person name="Xu W."/>
            <person name="Pan J."/>
            <person name="Luo Z.H."/>
            <person name="Li M."/>
        </authorList>
    </citation>
    <scope>NUCLEOTIDE SEQUENCE [LARGE SCALE GENOMIC DNA]</scope>
    <source>
        <strain evidence="17">SpSt-81</strain>
    </source>
</reference>
<keyword evidence="6" id="KW-0444">Lipid biosynthesis</keyword>
<evidence type="ECO:0000256" key="12">
    <source>
        <dbReference type="ARBA" id="ARBA00023209"/>
    </source>
</evidence>
<feature type="transmembrane region" description="Helical" evidence="16">
    <location>
        <begin position="119"/>
        <end position="138"/>
    </location>
</feature>
<dbReference type="InterPro" id="IPR050324">
    <property type="entry name" value="CDP-alcohol_PTase-I"/>
</dbReference>
<gene>
    <name evidence="17" type="ORF">ENW00_01755</name>
</gene>
<feature type="transmembrane region" description="Helical" evidence="16">
    <location>
        <begin position="86"/>
        <end position="107"/>
    </location>
</feature>
<sequence length="169" mass="19208">MFTIPNLLTFIRFIIVPFYFYFLVSNRYMTAAVLYGLAAVSDILDGYLARRLNQGSELGKIIDPIADKLIVGVTLIFFSFKRIFPPVLVIIFVLKELLMLLVGLWFLLKGIKIISSRMYGKIAMVLTSISILMALLQIPLSVSVFAIGLFFSIFAGLDYLNYYLKVLRK</sequence>
<keyword evidence="13" id="KW-1208">Phospholipid metabolism</keyword>
<dbReference type="InterPro" id="IPR004570">
    <property type="entry name" value="Phosphatidylglycerol_P_synth"/>
</dbReference>
<protein>
    <recommendedName>
        <fullName evidence="5">CDP-diacylglycerol--glycerol-3-phosphate 3-phosphatidyltransferase</fullName>
        <ecNumber evidence="4">2.7.8.5</ecNumber>
    </recommendedName>
</protein>
<accession>A0A7C3MH05</accession>
<evidence type="ECO:0000256" key="15">
    <source>
        <dbReference type="RuleBase" id="RU003750"/>
    </source>
</evidence>
<dbReference type="PROSITE" id="PS00379">
    <property type="entry name" value="CDP_ALCOHOL_P_TRANSF"/>
    <property type="match status" value="1"/>
</dbReference>
<evidence type="ECO:0000256" key="2">
    <source>
        <dbReference type="ARBA" id="ARBA00005042"/>
    </source>
</evidence>
<evidence type="ECO:0000256" key="4">
    <source>
        <dbReference type="ARBA" id="ARBA00013170"/>
    </source>
</evidence>
<dbReference type="PANTHER" id="PTHR14269">
    <property type="entry name" value="CDP-DIACYLGLYCEROL--GLYCEROL-3-PHOSPHATE 3-PHOSPHATIDYLTRANSFERASE-RELATED"/>
    <property type="match status" value="1"/>
</dbReference>
<proteinExistence type="inferred from homology"/>
<dbReference type="Gene3D" id="1.20.120.1760">
    <property type="match status" value="1"/>
</dbReference>
<keyword evidence="12" id="KW-0594">Phospholipid biosynthesis</keyword>
<dbReference type="AlphaFoldDB" id="A0A7C3MH05"/>
<dbReference type="GO" id="GO:0016020">
    <property type="term" value="C:membrane"/>
    <property type="evidence" value="ECO:0007669"/>
    <property type="project" value="UniProtKB-SubCell"/>
</dbReference>
<evidence type="ECO:0000256" key="3">
    <source>
        <dbReference type="ARBA" id="ARBA00010441"/>
    </source>
</evidence>
<keyword evidence="8 16" id="KW-0812">Transmembrane</keyword>
<evidence type="ECO:0000256" key="14">
    <source>
        <dbReference type="ARBA" id="ARBA00048586"/>
    </source>
</evidence>
<comment type="similarity">
    <text evidence="3 15">Belongs to the CDP-alcohol phosphatidyltransferase class-I family.</text>
</comment>
<evidence type="ECO:0000256" key="6">
    <source>
        <dbReference type="ARBA" id="ARBA00022516"/>
    </source>
</evidence>
<dbReference type="EC" id="2.7.8.5" evidence="4"/>
<evidence type="ECO:0000256" key="1">
    <source>
        <dbReference type="ARBA" id="ARBA00004141"/>
    </source>
</evidence>
<dbReference type="PIRSF" id="PIRSF000847">
    <property type="entry name" value="Phos_ph_gly_syn"/>
    <property type="match status" value="1"/>
</dbReference>
<dbReference type="PANTHER" id="PTHR14269:SF62">
    <property type="entry name" value="CDP-DIACYLGLYCEROL--GLYCEROL-3-PHOSPHATE 3-PHOSPHATIDYLTRANSFERASE 1, CHLOROPLASTIC"/>
    <property type="match status" value="1"/>
</dbReference>
<name>A0A7C3MH05_DICTH</name>
<dbReference type="InterPro" id="IPR048254">
    <property type="entry name" value="CDP_ALCOHOL_P_TRANSF_CS"/>
</dbReference>
<evidence type="ECO:0000256" key="5">
    <source>
        <dbReference type="ARBA" id="ARBA00014944"/>
    </source>
</evidence>
<dbReference type="GO" id="GO:0046474">
    <property type="term" value="P:glycerophospholipid biosynthetic process"/>
    <property type="evidence" value="ECO:0007669"/>
    <property type="project" value="TreeGrafter"/>
</dbReference>
<evidence type="ECO:0000256" key="10">
    <source>
        <dbReference type="ARBA" id="ARBA00023098"/>
    </source>
</evidence>
<comment type="catalytic activity">
    <reaction evidence="14">
        <text>a CDP-1,2-diacyl-sn-glycerol + sn-glycerol 3-phosphate = a 1,2-diacyl-sn-glycero-3-phospho-(1'-sn-glycero-3'-phosphate) + CMP + H(+)</text>
        <dbReference type="Rhea" id="RHEA:12593"/>
        <dbReference type="ChEBI" id="CHEBI:15378"/>
        <dbReference type="ChEBI" id="CHEBI:57597"/>
        <dbReference type="ChEBI" id="CHEBI:58332"/>
        <dbReference type="ChEBI" id="CHEBI:60110"/>
        <dbReference type="ChEBI" id="CHEBI:60377"/>
        <dbReference type="EC" id="2.7.8.5"/>
    </reaction>
</comment>
<evidence type="ECO:0000256" key="11">
    <source>
        <dbReference type="ARBA" id="ARBA00023136"/>
    </source>
</evidence>
<dbReference type="EMBL" id="DTIN01000009">
    <property type="protein sequence ID" value="HFX12868.1"/>
    <property type="molecule type" value="Genomic_DNA"/>
</dbReference>
<feature type="transmembrane region" description="Helical" evidence="16">
    <location>
        <begin position="144"/>
        <end position="164"/>
    </location>
</feature>
<evidence type="ECO:0000313" key="17">
    <source>
        <dbReference type="EMBL" id="HFX12868.1"/>
    </source>
</evidence>
<organism evidence="17">
    <name type="scientific">Dictyoglomus thermophilum</name>
    <dbReference type="NCBI Taxonomy" id="14"/>
    <lineage>
        <taxon>Bacteria</taxon>
        <taxon>Pseudomonadati</taxon>
        <taxon>Dictyoglomota</taxon>
        <taxon>Dictyoglomia</taxon>
        <taxon>Dictyoglomales</taxon>
        <taxon>Dictyoglomaceae</taxon>
        <taxon>Dictyoglomus</taxon>
    </lineage>
</organism>
<comment type="caution">
    <text evidence="17">The sequence shown here is derived from an EMBL/GenBank/DDBJ whole genome shotgun (WGS) entry which is preliminary data.</text>
</comment>
<dbReference type="GO" id="GO:0008444">
    <property type="term" value="F:CDP-diacylglycerol-glycerol-3-phosphate 3-phosphatidyltransferase activity"/>
    <property type="evidence" value="ECO:0007669"/>
    <property type="project" value="UniProtKB-EC"/>
</dbReference>
<feature type="transmembrane region" description="Helical" evidence="16">
    <location>
        <begin position="7"/>
        <end position="24"/>
    </location>
</feature>
<dbReference type="InterPro" id="IPR043130">
    <property type="entry name" value="CDP-OH_PTrfase_TM_dom"/>
</dbReference>
<evidence type="ECO:0000256" key="7">
    <source>
        <dbReference type="ARBA" id="ARBA00022679"/>
    </source>
</evidence>
<evidence type="ECO:0000256" key="8">
    <source>
        <dbReference type="ARBA" id="ARBA00022692"/>
    </source>
</evidence>
<keyword evidence="7 15" id="KW-0808">Transferase</keyword>
<evidence type="ECO:0000256" key="16">
    <source>
        <dbReference type="SAM" id="Phobius"/>
    </source>
</evidence>
<comment type="subcellular location">
    <subcellularLocation>
        <location evidence="1">Membrane</location>
        <topology evidence="1">Multi-pass membrane protein</topology>
    </subcellularLocation>
</comment>
<keyword evidence="10" id="KW-0443">Lipid metabolism</keyword>
<keyword evidence="9 16" id="KW-1133">Transmembrane helix</keyword>
<dbReference type="Pfam" id="PF01066">
    <property type="entry name" value="CDP-OH_P_transf"/>
    <property type="match status" value="1"/>
</dbReference>
<dbReference type="InterPro" id="IPR000462">
    <property type="entry name" value="CDP-OH_P_trans"/>
</dbReference>
<evidence type="ECO:0000256" key="9">
    <source>
        <dbReference type="ARBA" id="ARBA00022989"/>
    </source>
</evidence>
<comment type="pathway">
    <text evidence="2">Phospholipid metabolism; phosphatidylglycerol biosynthesis; phosphatidylglycerol from CDP-diacylglycerol: step 1/2.</text>
</comment>
<evidence type="ECO:0000256" key="13">
    <source>
        <dbReference type="ARBA" id="ARBA00023264"/>
    </source>
</evidence>
<keyword evidence="11 16" id="KW-0472">Membrane</keyword>